<keyword evidence="3 6" id="KW-0812">Transmembrane</keyword>
<evidence type="ECO:0000256" key="5">
    <source>
        <dbReference type="ARBA" id="ARBA00023136"/>
    </source>
</evidence>
<keyword evidence="2" id="KW-1003">Cell membrane</keyword>
<feature type="transmembrane region" description="Helical" evidence="6">
    <location>
        <begin position="159"/>
        <end position="181"/>
    </location>
</feature>
<dbReference type="Pfam" id="PF09678">
    <property type="entry name" value="Caa3_CtaG"/>
    <property type="match status" value="1"/>
</dbReference>
<evidence type="ECO:0000256" key="1">
    <source>
        <dbReference type="ARBA" id="ARBA00004651"/>
    </source>
</evidence>
<proteinExistence type="predicted"/>
<feature type="transmembrane region" description="Helical" evidence="6">
    <location>
        <begin position="12"/>
        <end position="34"/>
    </location>
</feature>
<feature type="transmembrane region" description="Helical" evidence="6">
    <location>
        <begin position="85"/>
        <end position="102"/>
    </location>
</feature>
<dbReference type="InterPro" id="IPR019108">
    <property type="entry name" value="Caa3_assmbl_CtaG-rel"/>
</dbReference>
<keyword evidence="8" id="KW-1185">Reference proteome</keyword>
<keyword evidence="4 6" id="KW-1133">Transmembrane helix</keyword>
<dbReference type="EMBL" id="BMJJ01000011">
    <property type="protein sequence ID" value="GGD33576.1"/>
    <property type="molecule type" value="Genomic_DNA"/>
</dbReference>
<organism evidence="7 8">
    <name type="scientific">Aureimonas glaciei</name>
    <dbReference type="NCBI Taxonomy" id="1776957"/>
    <lineage>
        <taxon>Bacteria</taxon>
        <taxon>Pseudomonadati</taxon>
        <taxon>Pseudomonadota</taxon>
        <taxon>Alphaproteobacteria</taxon>
        <taxon>Hyphomicrobiales</taxon>
        <taxon>Aurantimonadaceae</taxon>
        <taxon>Aureimonas</taxon>
    </lineage>
</organism>
<comment type="caution">
    <text evidence="7">The sequence shown here is derived from an EMBL/GenBank/DDBJ whole genome shotgun (WGS) entry which is preliminary data.</text>
</comment>
<evidence type="ECO:0000256" key="3">
    <source>
        <dbReference type="ARBA" id="ARBA00022692"/>
    </source>
</evidence>
<evidence type="ECO:0000256" key="2">
    <source>
        <dbReference type="ARBA" id="ARBA00022475"/>
    </source>
</evidence>
<evidence type="ECO:0000313" key="8">
    <source>
        <dbReference type="Proteomes" id="UP000613160"/>
    </source>
</evidence>
<feature type="transmembrane region" description="Helical" evidence="6">
    <location>
        <begin position="46"/>
        <end position="65"/>
    </location>
</feature>
<dbReference type="AlphaFoldDB" id="A0A916Y6X9"/>
<accession>A0A916Y6X9</accession>
<dbReference type="Proteomes" id="UP000613160">
    <property type="component" value="Unassembled WGS sequence"/>
</dbReference>
<evidence type="ECO:0000256" key="4">
    <source>
        <dbReference type="ARBA" id="ARBA00022989"/>
    </source>
</evidence>
<name>A0A916Y6X9_9HYPH</name>
<feature type="transmembrane region" description="Helical" evidence="6">
    <location>
        <begin position="114"/>
        <end position="134"/>
    </location>
</feature>
<dbReference type="GO" id="GO:0005886">
    <property type="term" value="C:plasma membrane"/>
    <property type="evidence" value="ECO:0007669"/>
    <property type="project" value="UniProtKB-SubCell"/>
</dbReference>
<reference evidence="7" key="2">
    <citation type="submission" date="2020-09" db="EMBL/GenBank/DDBJ databases">
        <authorList>
            <person name="Sun Q."/>
            <person name="Zhou Y."/>
        </authorList>
    </citation>
    <scope>NUCLEOTIDE SEQUENCE</scope>
    <source>
        <strain evidence="7">CGMCC 1.15493</strain>
    </source>
</reference>
<evidence type="ECO:0000313" key="7">
    <source>
        <dbReference type="EMBL" id="GGD33576.1"/>
    </source>
</evidence>
<protein>
    <submittedName>
        <fullName evidence="7">Uncharacterized protein</fullName>
    </submittedName>
</protein>
<evidence type="ECO:0000256" key="6">
    <source>
        <dbReference type="SAM" id="Phobius"/>
    </source>
</evidence>
<comment type="subcellular location">
    <subcellularLocation>
        <location evidence="1">Cell membrane</location>
        <topology evidence="1">Multi-pass membrane protein</topology>
    </subcellularLocation>
</comment>
<sequence length="209" mass="21374">MGPLPERARGSFAAHMVMHMGIVAVAAPLLVLGLSRLWPALFRGIPPQWALAASFAEFAVVWGWHAPALHDSARVSTPLLLAEQASFLLAGLFVWMTALGTASNGGALAARAAGVAALLVTSMHMTLLGALLLFSPRPLYACADLCAPAASMTPVEDQALGGAIMLAVGGISYLAGGLILLASVLRGPSGREPEAAFADRGTPKPGMAA</sequence>
<keyword evidence="5 6" id="KW-0472">Membrane</keyword>
<gene>
    <name evidence="7" type="ORF">GCM10011335_40710</name>
</gene>
<reference evidence="7" key="1">
    <citation type="journal article" date="2014" name="Int. J. Syst. Evol. Microbiol.">
        <title>Complete genome sequence of Corynebacterium casei LMG S-19264T (=DSM 44701T), isolated from a smear-ripened cheese.</title>
        <authorList>
            <consortium name="US DOE Joint Genome Institute (JGI-PGF)"/>
            <person name="Walter F."/>
            <person name="Albersmeier A."/>
            <person name="Kalinowski J."/>
            <person name="Ruckert C."/>
        </authorList>
    </citation>
    <scope>NUCLEOTIDE SEQUENCE</scope>
    <source>
        <strain evidence="7">CGMCC 1.15493</strain>
    </source>
</reference>